<dbReference type="RefSeq" id="WP_227020097.1">
    <property type="nucleotide sequence ID" value="NZ_JAGSND010000019.1"/>
</dbReference>
<evidence type="ECO:0000313" key="6">
    <source>
        <dbReference type="Proteomes" id="UP000675664"/>
    </source>
</evidence>
<keyword evidence="3" id="KW-0812">Transmembrane</keyword>
<dbReference type="PANTHER" id="PTHR43278">
    <property type="entry name" value="NAD(P)H-DEPENDENT FMN-CONTAINING OXIDOREDUCTASE YWQN-RELATED"/>
    <property type="match status" value="1"/>
</dbReference>
<evidence type="ECO:0000256" key="3">
    <source>
        <dbReference type="SAM" id="Phobius"/>
    </source>
</evidence>
<reference evidence="5" key="2">
    <citation type="submission" date="2021-04" db="EMBL/GenBank/DDBJ databases">
        <authorList>
            <person name="Liu J."/>
        </authorList>
    </citation>
    <scope>NUCLEOTIDE SEQUENCE</scope>
    <source>
        <strain evidence="5">BAD-6</strain>
    </source>
</reference>
<evidence type="ECO:0000313" key="5">
    <source>
        <dbReference type="EMBL" id="MBR0599965.1"/>
    </source>
</evidence>
<keyword evidence="3" id="KW-0472">Membrane</keyword>
<dbReference type="SUPFAM" id="SSF52218">
    <property type="entry name" value="Flavoproteins"/>
    <property type="match status" value="1"/>
</dbReference>
<dbReference type="Proteomes" id="UP000675664">
    <property type="component" value="Unassembled WGS sequence"/>
</dbReference>
<dbReference type="Pfam" id="PF03358">
    <property type="entry name" value="FMN_red"/>
    <property type="match status" value="1"/>
</dbReference>
<feature type="domain" description="NADPH-dependent FMN reductase-like" evidence="4">
    <location>
        <begin position="3"/>
        <end position="104"/>
    </location>
</feature>
<dbReference type="Gene3D" id="3.40.50.360">
    <property type="match status" value="1"/>
</dbReference>
<evidence type="ECO:0000256" key="2">
    <source>
        <dbReference type="ARBA" id="ARBA00022643"/>
    </source>
</evidence>
<gene>
    <name evidence="5" type="ORF">KCX82_18950</name>
</gene>
<dbReference type="AlphaFoldDB" id="A0A8J8B539"/>
<keyword evidence="6" id="KW-1185">Reference proteome</keyword>
<dbReference type="PANTHER" id="PTHR43278:SF2">
    <property type="entry name" value="IRON-SULFUR FLAVOPROTEIN"/>
    <property type="match status" value="1"/>
</dbReference>
<reference evidence="5" key="1">
    <citation type="submission" date="2021-04" db="EMBL/GenBank/DDBJ databases">
        <title>Sinoanaerobacter chloroacetimidivorans sp. nov., an obligate anaerobic bacterium isolated from anaerobic sludge.</title>
        <authorList>
            <person name="Bao Y."/>
        </authorList>
    </citation>
    <scope>NUCLEOTIDE SEQUENCE</scope>
    <source>
        <strain evidence="5">BAD-6</strain>
    </source>
</reference>
<protein>
    <submittedName>
        <fullName evidence="5">Flavodoxin family protein</fullName>
    </submittedName>
</protein>
<keyword evidence="1" id="KW-0285">Flavoprotein</keyword>
<comment type="caution">
    <text evidence="5">The sequence shown here is derived from an EMBL/GenBank/DDBJ whole genome shotgun (WGS) entry which is preliminary data.</text>
</comment>
<dbReference type="GO" id="GO:0016491">
    <property type="term" value="F:oxidoreductase activity"/>
    <property type="evidence" value="ECO:0007669"/>
    <property type="project" value="InterPro"/>
</dbReference>
<dbReference type="EMBL" id="JAGSND010000019">
    <property type="protein sequence ID" value="MBR0599965.1"/>
    <property type="molecule type" value="Genomic_DNA"/>
</dbReference>
<feature type="transmembrane region" description="Helical" evidence="3">
    <location>
        <begin position="76"/>
        <end position="97"/>
    </location>
</feature>
<accession>A0A8J8B539</accession>
<dbReference type="InterPro" id="IPR051796">
    <property type="entry name" value="ISF_SsuE-like"/>
</dbReference>
<name>A0A8J8B539_9FIRM</name>
<keyword evidence="2" id="KW-0288">FMN</keyword>
<organism evidence="5 6">
    <name type="scientific">Sinanaerobacter chloroacetimidivorans</name>
    <dbReference type="NCBI Taxonomy" id="2818044"/>
    <lineage>
        <taxon>Bacteria</taxon>
        <taxon>Bacillati</taxon>
        <taxon>Bacillota</taxon>
        <taxon>Clostridia</taxon>
        <taxon>Peptostreptococcales</taxon>
        <taxon>Anaerovoracaceae</taxon>
        <taxon>Sinanaerobacter</taxon>
    </lineage>
</organism>
<evidence type="ECO:0000259" key="4">
    <source>
        <dbReference type="Pfam" id="PF03358"/>
    </source>
</evidence>
<dbReference type="InterPro" id="IPR005025">
    <property type="entry name" value="FMN_Rdtase-like_dom"/>
</dbReference>
<keyword evidence="3" id="KW-1133">Transmembrane helix</keyword>
<evidence type="ECO:0000256" key="1">
    <source>
        <dbReference type="ARBA" id="ARBA00022630"/>
    </source>
</evidence>
<sequence length="176" mass="20316">MKKILIINGNPKEELQNFDSYCKALADALDSMGNDIRLFRLRDKKIGDCIGCYACWLKTPGICALKDDQEEILKTYLWADFILLASPVMMGFVSAALKTMNDRLLPLVHPFLKLEKDRMGHYQRYDRDFLTGLLLDNKDHLDGDDLEIIRKVYSRSAFLKTMNQSIEEVAYEIDNL</sequence>
<dbReference type="InterPro" id="IPR029039">
    <property type="entry name" value="Flavoprotein-like_sf"/>
</dbReference>
<proteinExistence type="predicted"/>